<dbReference type="Proteomes" id="UP000368032">
    <property type="component" value="Unassembled WGS sequence"/>
</dbReference>
<reference evidence="1 2" key="1">
    <citation type="submission" date="2019-10" db="EMBL/GenBank/DDBJ databases">
        <authorList>
            <person name="Wolf R A."/>
        </authorList>
    </citation>
    <scope>NUCLEOTIDE SEQUENCE [LARGE SCALE GENOMIC DNA]</scope>
    <source>
        <strain evidence="1">Collinsella_aerofaciens_DSM_13712</strain>
    </source>
</reference>
<evidence type="ECO:0000313" key="1">
    <source>
        <dbReference type="EMBL" id="VWL87599.1"/>
    </source>
</evidence>
<organism evidence="1 2">
    <name type="scientific">Collinsella aerofaciens</name>
    <dbReference type="NCBI Taxonomy" id="74426"/>
    <lineage>
        <taxon>Bacteria</taxon>
        <taxon>Bacillati</taxon>
        <taxon>Actinomycetota</taxon>
        <taxon>Coriobacteriia</taxon>
        <taxon>Coriobacteriales</taxon>
        <taxon>Coriobacteriaceae</taxon>
        <taxon>Collinsella</taxon>
    </lineage>
</organism>
<protein>
    <submittedName>
        <fullName evidence="1">Uncharacterized protein</fullName>
    </submittedName>
</protein>
<dbReference type="EMBL" id="CABWIF010000002">
    <property type="protein sequence ID" value="VWL87599.1"/>
    <property type="molecule type" value="Genomic_DNA"/>
</dbReference>
<gene>
    <name evidence="1" type="ORF">CKJAJONC_01159</name>
</gene>
<accession>A0A5K1IK07</accession>
<dbReference type="AlphaFoldDB" id="A0A5K1IK07"/>
<evidence type="ECO:0000313" key="2">
    <source>
        <dbReference type="Proteomes" id="UP000368032"/>
    </source>
</evidence>
<dbReference type="RefSeq" id="WP_152067362.1">
    <property type="nucleotide sequence ID" value="NZ_CABWIF010000002.1"/>
</dbReference>
<name>A0A5K1IK07_9ACTN</name>
<proteinExistence type="predicted"/>
<sequence>MPNSIELPKGYENVLMEAYRKESLTAVLDSAAPQGNIAQMEQLGEFYYPVYSMGGLGDVQANGRLPQNSGASLTWKPISANYDRGTILEIDQKVDAQSFNLAFGNAAAHFNRTKVVPEGDAFVFSTLCAGTGITKEQKTYADGADMLKGLNAAMCDMDEKEVPEEGRVLFITPTLLGMVKDLDTTKSREALDGFSSIVKVPQSRFYSAIDLLDGTTKDEEIGHYKKGTGAVDMNFLIVHKDAVVLRWNFAHGKVIDAEDNQQGFGHLFKYRKYGVCGVRENLAHYITASMKAA</sequence>